<dbReference type="PROSITE" id="PS51257">
    <property type="entry name" value="PROKAR_LIPOPROTEIN"/>
    <property type="match status" value="1"/>
</dbReference>
<gene>
    <name evidence="2" type="ORF">C440_00520</name>
</gene>
<organism evidence="2 3">
    <name type="scientific">Haloferax mucosum ATCC BAA-1512</name>
    <dbReference type="NCBI Taxonomy" id="662479"/>
    <lineage>
        <taxon>Archaea</taxon>
        <taxon>Methanobacteriati</taxon>
        <taxon>Methanobacteriota</taxon>
        <taxon>Stenosarchaea group</taxon>
        <taxon>Halobacteria</taxon>
        <taxon>Halobacteriales</taxon>
        <taxon>Haloferacaceae</taxon>
        <taxon>Haloferax</taxon>
    </lineage>
</organism>
<keyword evidence="3" id="KW-1185">Reference proteome</keyword>
<comment type="caution">
    <text evidence="2">The sequence shown here is derived from an EMBL/GenBank/DDBJ whole genome shotgun (WGS) entry which is preliminary data.</text>
</comment>
<feature type="region of interest" description="Disordered" evidence="1">
    <location>
        <begin position="184"/>
        <end position="209"/>
    </location>
</feature>
<dbReference type="EMBL" id="AOLN01000001">
    <property type="protein sequence ID" value="ELZ98794.1"/>
    <property type="molecule type" value="Genomic_DNA"/>
</dbReference>
<protein>
    <recommendedName>
        <fullName evidence="4">Lipoprotein</fullName>
    </recommendedName>
</protein>
<proteinExistence type="predicted"/>
<name>M0ITH9_9EURY</name>
<dbReference type="AlphaFoldDB" id="M0ITH9"/>
<evidence type="ECO:0008006" key="4">
    <source>
        <dbReference type="Google" id="ProtNLM"/>
    </source>
</evidence>
<dbReference type="OrthoDB" id="169107at2157"/>
<evidence type="ECO:0000313" key="3">
    <source>
        <dbReference type="Proteomes" id="UP000011550"/>
    </source>
</evidence>
<dbReference type="STRING" id="662479.C440_00520"/>
<evidence type="ECO:0000313" key="2">
    <source>
        <dbReference type="EMBL" id="ELZ98794.1"/>
    </source>
</evidence>
<dbReference type="Proteomes" id="UP000011550">
    <property type="component" value="Unassembled WGS sequence"/>
</dbReference>
<accession>M0ITH9</accession>
<feature type="region of interest" description="Disordered" evidence="1">
    <location>
        <begin position="21"/>
        <end position="42"/>
    </location>
</feature>
<feature type="compositionally biased region" description="Polar residues" evidence="1">
    <location>
        <begin position="200"/>
        <end position="209"/>
    </location>
</feature>
<sequence>MQRRTLLAAAGSGLAATLAGCTASANDDGGDDDSTPEPTPEPVDAVTVETGELLSAVVGEAPTNTGGMLKPHHVRLTNPGEEPWIAKLAVSPALGDGHVETYELQTDATVAVALRLPAEYDVSVTDVRAETTTTETITPENFDCNESWTAFSPGDGEISVGGGSTRMACQPPVVSAEDAVSVSVGDGSLPDDTTKPHAVSVSNPGDEQESVSLSLETTDETVAFGGTYQLKPGARLDVALTEARDFVATVERGVGDDGETVSKSVDIDASNFDCNASTTTISLAANGDIKATTISTLMYCGDIEGNETNTSQ</sequence>
<reference evidence="2 3" key="1">
    <citation type="journal article" date="2014" name="PLoS Genet.">
        <title>Phylogenetically driven sequencing of extremely halophilic archaea reveals strategies for static and dynamic osmo-response.</title>
        <authorList>
            <person name="Becker E.A."/>
            <person name="Seitzer P.M."/>
            <person name="Tritt A."/>
            <person name="Larsen D."/>
            <person name="Krusor M."/>
            <person name="Yao A.I."/>
            <person name="Wu D."/>
            <person name="Madern D."/>
            <person name="Eisen J.A."/>
            <person name="Darling A.E."/>
            <person name="Facciotti M.T."/>
        </authorList>
    </citation>
    <scope>NUCLEOTIDE SEQUENCE [LARGE SCALE GENOMIC DNA]</scope>
    <source>
        <strain evidence="2 3">ATCC BAA-1512</strain>
    </source>
</reference>
<evidence type="ECO:0000256" key="1">
    <source>
        <dbReference type="SAM" id="MobiDB-lite"/>
    </source>
</evidence>
<dbReference type="RefSeq" id="WP_008317217.1">
    <property type="nucleotide sequence ID" value="NZ_AOLN01000001.1"/>
</dbReference>
<dbReference type="PATRIC" id="fig|662479.7.peg.106"/>